<evidence type="ECO:0000313" key="2">
    <source>
        <dbReference type="EMBL" id="CAG8530353.1"/>
    </source>
</evidence>
<keyword evidence="3" id="KW-1185">Reference proteome</keyword>
<dbReference type="Proteomes" id="UP000789739">
    <property type="component" value="Unassembled WGS sequence"/>
</dbReference>
<dbReference type="Pfam" id="PF07534">
    <property type="entry name" value="TLD"/>
    <property type="match status" value="1"/>
</dbReference>
<sequence>MASRTATFATLRGELFTIMGPLNLPSDVLPPIPERSPSEYIIDYCQGPCDRNNRNILKKSLDDKWRKKGDKYLVEKHKIKPIVMETLLRYLCYGIIDWSLISAGGVVSLLELANECRLTSLVTVLQTTALLYASVWFEESIVNVLGTAFSSTDYPALRTNLIRLMNDNPWWICDNKELAALEESILIKILTEKKYVLKETLKLELLIRWSLARYPNIPHDVSEWSVVIFDTLRESVSDCISYIQFSAISRNDYYEKILLYKELMPENINDPTLAYYISEECSGPEKLAKRPKVILHDSYILNHTYALKIVNWIEGKEAKRASLTGQPSLKAWRFGKQHTFRLLYRAGRDGRSHRSYHALCDNKGPVVIVGRIIDTNTIVGGYNPVDTASHASRTRVLGDRSPLQTVGFSRKPFIFSFGAGDDPKGAIVSRMMMGESLNTKIEDPCFGCNDLKFELSSMKGVCMRNVYNKDIVAENEFMMDECEVFQVISG</sequence>
<reference evidence="2" key="1">
    <citation type="submission" date="2021-06" db="EMBL/GenBank/DDBJ databases">
        <authorList>
            <person name="Kallberg Y."/>
            <person name="Tangrot J."/>
            <person name="Rosling A."/>
        </authorList>
    </citation>
    <scope>NUCLEOTIDE SEQUENCE</scope>
    <source>
        <strain evidence="2">BR232B</strain>
    </source>
</reference>
<evidence type="ECO:0000313" key="3">
    <source>
        <dbReference type="Proteomes" id="UP000789739"/>
    </source>
</evidence>
<organism evidence="2 3">
    <name type="scientific">Paraglomus brasilianum</name>
    <dbReference type="NCBI Taxonomy" id="144538"/>
    <lineage>
        <taxon>Eukaryota</taxon>
        <taxon>Fungi</taxon>
        <taxon>Fungi incertae sedis</taxon>
        <taxon>Mucoromycota</taxon>
        <taxon>Glomeromycotina</taxon>
        <taxon>Glomeromycetes</taxon>
        <taxon>Paraglomerales</taxon>
        <taxon>Paraglomeraceae</taxon>
        <taxon>Paraglomus</taxon>
    </lineage>
</organism>
<protein>
    <submittedName>
        <fullName evidence="2">2426_t:CDS:1</fullName>
    </submittedName>
</protein>
<gene>
    <name evidence="2" type="ORF">PBRASI_LOCUS4078</name>
</gene>
<name>A0A9N9AJH6_9GLOM</name>
<proteinExistence type="predicted"/>
<dbReference type="InterPro" id="IPR006571">
    <property type="entry name" value="TLDc_dom"/>
</dbReference>
<comment type="caution">
    <text evidence="2">The sequence shown here is derived from an EMBL/GenBank/DDBJ whole genome shotgun (WGS) entry which is preliminary data.</text>
</comment>
<dbReference type="EMBL" id="CAJVPI010000401">
    <property type="protein sequence ID" value="CAG8530353.1"/>
    <property type="molecule type" value="Genomic_DNA"/>
</dbReference>
<evidence type="ECO:0000259" key="1">
    <source>
        <dbReference type="Pfam" id="PF07534"/>
    </source>
</evidence>
<feature type="domain" description="TLDc" evidence="1">
    <location>
        <begin position="336"/>
        <end position="487"/>
    </location>
</feature>
<dbReference type="OrthoDB" id="2413077at2759"/>
<accession>A0A9N9AJH6</accession>
<dbReference type="AlphaFoldDB" id="A0A9N9AJH6"/>